<reference evidence="2" key="1">
    <citation type="submission" date="2020-07" db="EMBL/GenBank/DDBJ databases">
        <authorList>
            <person name="Camacho E."/>
        </authorList>
    </citation>
    <scope>NUCLEOTIDE SEQUENCE</scope>
    <source>
        <strain evidence="2">MPO218</strain>
    </source>
</reference>
<reference evidence="2" key="2">
    <citation type="submission" date="2021-04" db="EMBL/GenBank/DDBJ databases">
        <title>Isolation and genomic analysis of the ibuprofen-degrading bacterium Sphingomonas strain MPO218.</title>
        <authorList>
            <person name="Aulestia M."/>
            <person name="Flores A."/>
            <person name="Mangas E.L."/>
            <person name="Perez-Pulido A.J."/>
            <person name="Santero E."/>
            <person name="Camacho E.M."/>
        </authorList>
    </citation>
    <scope>NUCLEOTIDE SEQUENCE</scope>
    <source>
        <strain evidence="2">MPO218</strain>
    </source>
</reference>
<dbReference type="InterPro" id="IPR027843">
    <property type="entry name" value="DUF4440"/>
</dbReference>
<proteinExistence type="predicted"/>
<dbReference type="Pfam" id="PF14534">
    <property type="entry name" value="DUF4440"/>
    <property type="match status" value="1"/>
</dbReference>
<name>A0A975CZF3_9SPHN</name>
<dbReference type="RefSeq" id="WP_208631969.1">
    <property type="nucleotide sequence ID" value="NZ_CP059319.1"/>
</dbReference>
<feature type="domain" description="DUF4440" evidence="1">
    <location>
        <begin position="10"/>
        <end position="115"/>
    </location>
</feature>
<dbReference type="InterPro" id="IPR032710">
    <property type="entry name" value="NTF2-like_dom_sf"/>
</dbReference>
<protein>
    <submittedName>
        <fullName evidence="2">Nuclear transport factor 2 family protein</fullName>
    </submittedName>
</protein>
<evidence type="ECO:0000313" key="3">
    <source>
        <dbReference type="Proteomes" id="UP000664914"/>
    </source>
</evidence>
<gene>
    <name evidence="2" type="ORF">HRJ34_17435</name>
</gene>
<dbReference type="AlphaFoldDB" id="A0A975CZF3"/>
<accession>A0A975CZF3</accession>
<dbReference type="Proteomes" id="UP000664914">
    <property type="component" value="Chromosome"/>
</dbReference>
<evidence type="ECO:0000259" key="1">
    <source>
        <dbReference type="Pfam" id="PF14534"/>
    </source>
</evidence>
<dbReference type="SUPFAM" id="SSF54427">
    <property type="entry name" value="NTF2-like"/>
    <property type="match status" value="1"/>
</dbReference>
<dbReference type="EMBL" id="CP059319">
    <property type="protein sequence ID" value="QTH20132.1"/>
    <property type="molecule type" value="Genomic_DNA"/>
</dbReference>
<evidence type="ECO:0000313" key="2">
    <source>
        <dbReference type="EMBL" id="QTH20132.1"/>
    </source>
</evidence>
<sequence length="128" mass="14661">MSAVEQSLFDIEARRCAALVAGDLAALLDILHPDLRHVHATGFVDDRESYVEGIRLRLEVASVEWKDAELVLWGDMAVLNGALTNRVRRRGDIDWMTMRSLVTQVWRGDGGPWRLYRYHACRQRDLQA</sequence>
<organism evidence="2 3">
    <name type="scientific">Rhizorhabdus wittichii</name>
    <dbReference type="NCBI Taxonomy" id="160791"/>
    <lineage>
        <taxon>Bacteria</taxon>
        <taxon>Pseudomonadati</taxon>
        <taxon>Pseudomonadota</taxon>
        <taxon>Alphaproteobacteria</taxon>
        <taxon>Sphingomonadales</taxon>
        <taxon>Sphingomonadaceae</taxon>
        <taxon>Rhizorhabdus</taxon>
    </lineage>
</organism>
<dbReference type="Gene3D" id="3.10.450.50">
    <property type="match status" value="1"/>
</dbReference>